<organism evidence="4 5">
    <name type="scientific">Nesterenkonia flava</name>
    <dbReference type="NCBI Taxonomy" id="469799"/>
    <lineage>
        <taxon>Bacteria</taxon>
        <taxon>Bacillati</taxon>
        <taxon>Actinomycetota</taxon>
        <taxon>Actinomycetes</taxon>
        <taxon>Micrococcales</taxon>
        <taxon>Micrococcaceae</taxon>
        <taxon>Nesterenkonia</taxon>
    </lineage>
</organism>
<keyword evidence="2" id="KW-0547">Nucleotide-binding</keyword>
<dbReference type="SUPFAM" id="SSF100950">
    <property type="entry name" value="NagB/RpiA/CoA transferase-like"/>
    <property type="match status" value="1"/>
</dbReference>
<dbReference type="EMBL" id="JAVKGT010000002">
    <property type="protein sequence ID" value="MDR5710747.1"/>
    <property type="molecule type" value="Genomic_DNA"/>
</dbReference>
<comment type="similarity">
    <text evidence="1">Belongs to the 5-formyltetrahydrofolate cyclo-ligase family.</text>
</comment>
<dbReference type="PANTHER" id="PTHR23407:SF1">
    <property type="entry name" value="5-FORMYLTETRAHYDROFOLATE CYCLO-LIGASE"/>
    <property type="match status" value="1"/>
</dbReference>
<comment type="caution">
    <text evidence="4">The sequence shown here is derived from an EMBL/GenBank/DDBJ whole genome shotgun (WGS) entry which is preliminary data.</text>
</comment>
<dbReference type="RefSeq" id="WP_310536138.1">
    <property type="nucleotide sequence ID" value="NZ_BAAAOC010000015.1"/>
</dbReference>
<reference evidence="5" key="1">
    <citation type="submission" date="2023-07" db="EMBL/GenBank/DDBJ databases">
        <title>Description of three actinobacteria isolated from air of manufacturing shop in a pharmaceutical factory.</title>
        <authorList>
            <person name="Zhang D.-F."/>
        </authorList>
    </citation>
    <scope>NUCLEOTIDE SEQUENCE [LARGE SCALE GENOMIC DNA]</scope>
    <source>
        <strain evidence="5">CCTCC AB 207010</strain>
    </source>
</reference>
<evidence type="ECO:0000256" key="3">
    <source>
        <dbReference type="ARBA" id="ARBA00022840"/>
    </source>
</evidence>
<gene>
    <name evidence="4" type="ORF">RH857_01130</name>
</gene>
<evidence type="ECO:0000313" key="5">
    <source>
        <dbReference type="Proteomes" id="UP001260872"/>
    </source>
</evidence>
<name>A0ABU1FQW9_9MICC</name>
<keyword evidence="3" id="KW-0067">ATP-binding</keyword>
<dbReference type="InterPro" id="IPR002698">
    <property type="entry name" value="FTHF_cligase"/>
</dbReference>
<evidence type="ECO:0000256" key="1">
    <source>
        <dbReference type="ARBA" id="ARBA00010638"/>
    </source>
</evidence>
<sequence>MTPAPTNPEEIAAAKARVRRRLRSARARLSSEELAARAVRLQKILASHIEPGAVVAGYVPIRGEPDILPFLKHHAPAGTRADQGTTPDADTEGRVYLPVTPTDGSRHLLWVPWTAGDPMRKHSRLPMFEPEHSTEDGLLLPQLVQATAASPTGHLVLLVPALAVDSSGARMGQGGGFYDTTLADLIPAVRQHPDLRCQIVAVVHSEEVLSAGDFPVEDHDLRASHVVTENGIFAL</sequence>
<dbReference type="InterPro" id="IPR024185">
    <property type="entry name" value="FTHF_cligase-like_sf"/>
</dbReference>
<protein>
    <submittedName>
        <fullName evidence="4">5-formyltetrahydrofolate cyclo-ligase</fullName>
    </submittedName>
</protein>
<proteinExistence type="inferred from homology"/>
<accession>A0ABU1FQW9</accession>
<evidence type="ECO:0000313" key="4">
    <source>
        <dbReference type="EMBL" id="MDR5710747.1"/>
    </source>
</evidence>
<dbReference type="Proteomes" id="UP001260872">
    <property type="component" value="Unassembled WGS sequence"/>
</dbReference>
<dbReference type="InterPro" id="IPR037171">
    <property type="entry name" value="NagB/RpiA_transferase-like"/>
</dbReference>
<evidence type="ECO:0000256" key="2">
    <source>
        <dbReference type="ARBA" id="ARBA00022741"/>
    </source>
</evidence>
<dbReference type="PIRSF" id="PIRSF006806">
    <property type="entry name" value="FTHF_cligase"/>
    <property type="match status" value="1"/>
</dbReference>
<dbReference type="Gene3D" id="3.40.50.10420">
    <property type="entry name" value="NagB/RpiA/CoA transferase-like"/>
    <property type="match status" value="1"/>
</dbReference>
<dbReference type="PANTHER" id="PTHR23407">
    <property type="entry name" value="ATPASE INHIBITOR/5-FORMYLTETRAHYDROFOLATE CYCLO-LIGASE"/>
    <property type="match status" value="1"/>
</dbReference>
<dbReference type="Pfam" id="PF01812">
    <property type="entry name" value="5-FTHF_cyc-lig"/>
    <property type="match status" value="1"/>
</dbReference>
<keyword evidence="5" id="KW-1185">Reference proteome</keyword>